<evidence type="ECO:0000256" key="1">
    <source>
        <dbReference type="SAM" id="MobiDB-lite"/>
    </source>
</evidence>
<dbReference type="AlphaFoldDB" id="A0A8H4EXG6"/>
<feature type="region of interest" description="Disordered" evidence="1">
    <location>
        <begin position="1"/>
        <end position="22"/>
    </location>
</feature>
<feature type="region of interest" description="Disordered" evidence="1">
    <location>
        <begin position="218"/>
        <end position="258"/>
    </location>
</feature>
<gene>
    <name evidence="2" type="ORF">FB192DRAFT_1402076</name>
</gene>
<dbReference type="EMBL" id="JAAECE010000010">
    <property type="protein sequence ID" value="KAF1797090.1"/>
    <property type="molecule type" value="Genomic_DNA"/>
</dbReference>
<feature type="compositionally biased region" description="Low complexity" evidence="1">
    <location>
        <begin position="88"/>
        <end position="109"/>
    </location>
</feature>
<sequence>MLKKIFNPKRKRQEPGRHNTNKITLDPASAAILSRHFSPLSSRAKSPSDLLDIVGYPLAANTAHYHKFSQSSPDLSTPLNEQDENSKTITSPNAITAATAAGGDTKTPTVSEPTYRLTIRNMTTPLSTSTSSPDLTRDQLLLETSREDKTLVEKEALDHTLEVYRLQQKLLEFENEREAWLQKLRGYIEREEQMRKIIKESQLQINQLKYGYYSSATTPSRHDSYRTISTHSSSWPTEPEEEELEEEEEDPEEEENLEADEERLHYDVYQHHHHRPLYPLNNQHLYQYYDKRRYYDYHYYPQQQQHQQRHQSWPSQQQQHYHPQDFFILGSRSENKKCAANLKYARLRF</sequence>
<feature type="compositionally biased region" description="Basic residues" evidence="1">
    <location>
        <begin position="1"/>
        <end position="12"/>
    </location>
</feature>
<accession>A0A8H4EXG6</accession>
<evidence type="ECO:0000313" key="3">
    <source>
        <dbReference type="Proteomes" id="UP000469890"/>
    </source>
</evidence>
<feature type="region of interest" description="Disordered" evidence="1">
    <location>
        <begin position="69"/>
        <end position="111"/>
    </location>
</feature>
<proteinExistence type="predicted"/>
<feature type="compositionally biased region" description="Polar residues" evidence="1">
    <location>
        <begin position="69"/>
        <end position="80"/>
    </location>
</feature>
<feature type="compositionally biased region" description="Polar residues" evidence="1">
    <location>
        <begin position="226"/>
        <end position="236"/>
    </location>
</feature>
<organism evidence="2 3">
    <name type="scientific">Mucor circinelloides f. lusitanicus</name>
    <name type="common">Mucor racemosus var. lusitanicus</name>
    <dbReference type="NCBI Taxonomy" id="29924"/>
    <lineage>
        <taxon>Eukaryota</taxon>
        <taxon>Fungi</taxon>
        <taxon>Fungi incertae sedis</taxon>
        <taxon>Mucoromycota</taxon>
        <taxon>Mucoromycotina</taxon>
        <taxon>Mucoromycetes</taxon>
        <taxon>Mucorales</taxon>
        <taxon>Mucorineae</taxon>
        <taxon>Mucoraceae</taxon>
        <taxon>Mucor</taxon>
    </lineage>
</organism>
<feature type="compositionally biased region" description="Acidic residues" evidence="1">
    <location>
        <begin position="238"/>
        <end position="258"/>
    </location>
</feature>
<evidence type="ECO:0000313" key="2">
    <source>
        <dbReference type="EMBL" id="KAF1797090.1"/>
    </source>
</evidence>
<comment type="caution">
    <text evidence="2">The sequence shown here is derived from an EMBL/GenBank/DDBJ whole genome shotgun (WGS) entry which is preliminary data.</text>
</comment>
<reference evidence="2 3" key="1">
    <citation type="submission" date="2019-09" db="EMBL/GenBank/DDBJ databases">
        <authorList>
            <consortium name="DOE Joint Genome Institute"/>
            <person name="Mondo S.J."/>
            <person name="Navarro-Mendoza M.I."/>
            <person name="Perez-Arques C."/>
            <person name="Panchal S."/>
            <person name="Nicolas F.E."/>
            <person name="Ganguly P."/>
            <person name="Pangilinan J."/>
            <person name="Grigoriev I."/>
            <person name="Heitman J."/>
            <person name="Sanya K."/>
            <person name="Garre V."/>
        </authorList>
    </citation>
    <scope>NUCLEOTIDE SEQUENCE [LARGE SCALE GENOMIC DNA]</scope>
    <source>
        <strain evidence="2 3">MU402</strain>
    </source>
</reference>
<name>A0A8H4EXG6_MUCCL</name>
<protein>
    <submittedName>
        <fullName evidence="2">Uncharacterized protein</fullName>
    </submittedName>
</protein>
<dbReference type="Proteomes" id="UP000469890">
    <property type="component" value="Unassembled WGS sequence"/>
</dbReference>